<feature type="compositionally biased region" description="Polar residues" evidence="1">
    <location>
        <begin position="324"/>
        <end position="347"/>
    </location>
</feature>
<feature type="compositionally biased region" description="Polar residues" evidence="1">
    <location>
        <begin position="230"/>
        <end position="262"/>
    </location>
</feature>
<dbReference type="EMBL" id="CP118376">
    <property type="protein sequence ID" value="WFD42958.1"/>
    <property type="molecule type" value="Genomic_DNA"/>
</dbReference>
<protein>
    <submittedName>
        <fullName evidence="2">Uncharacterized protein</fullName>
    </submittedName>
</protein>
<feature type="compositionally biased region" description="Low complexity" evidence="1">
    <location>
        <begin position="79"/>
        <end position="109"/>
    </location>
</feature>
<feature type="compositionally biased region" description="Basic and acidic residues" evidence="1">
    <location>
        <begin position="294"/>
        <end position="303"/>
    </location>
</feature>
<dbReference type="AlphaFoldDB" id="A0AAF0JDS5"/>
<gene>
    <name evidence="2" type="ORF">MPSI1_001609</name>
</gene>
<keyword evidence="3" id="KW-1185">Reference proteome</keyword>
<feature type="compositionally biased region" description="Polar residues" evidence="1">
    <location>
        <begin position="882"/>
        <end position="899"/>
    </location>
</feature>
<feature type="region of interest" description="Disordered" evidence="1">
    <location>
        <begin position="764"/>
        <end position="915"/>
    </location>
</feature>
<feature type="compositionally biased region" description="Polar residues" evidence="1">
    <location>
        <begin position="669"/>
        <end position="681"/>
    </location>
</feature>
<dbReference type="Proteomes" id="UP001214628">
    <property type="component" value="Chromosome 2"/>
</dbReference>
<feature type="compositionally biased region" description="Polar residues" evidence="1">
    <location>
        <begin position="593"/>
        <end position="613"/>
    </location>
</feature>
<proteinExistence type="predicted"/>
<feature type="compositionally biased region" description="Basic and acidic residues" evidence="1">
    <location>
        <begin position="348"/>
        <end position="359"/>
    </location>
</feature>
<feature type="compositionally biased region" description="Low complexity" evidence="1">
    <location>
        <begin position="308"/>
        <end position="323"/>
    </location>
</feature>
<feature type="compositionally biased region" description="Low complexity" evidence="1">
    <location>
        <begin position="385"/>
        <end position="399"/>
    </location>
</feature>
<feature type="region of interest" description="Disordered" evidence="1">
    <location>
        <begin position="292"/>
        <end position="459"/>
    </location>
</feature>
<evidence type="ECO:0000256" key="1">
    <source>
        <dbReference type="SAM" id="MobiDB-lite"/>
    </source>
</evidence>
<sequence length="915" mass="100231">MANLGVWPGADAIPALEAKASQDLQNARENHARQPRKSTNRARSFYWDEPSIPSRTLNPSSQYAIPSSNPASGSMHSRTTSNSFTSWNTNDTVLTGQTTPQQTFRQPRTSSENQRIGSERPSFLDITALSPEEYAVFPRWVERIKPAHTRRRGLLDEHAAIKFLRNELRISVEDEVKIMSLFERLPLGLTPGHFFAMVRLASWAQQNREITRDLVFTQTTPPEVRRQRTSHSSYTNSRVGSTTTEMPRRASQVSPVTFQPSVLMNVPRAPPRQISDDDKPLRSLQNLSAIHGDSNQHQDHEQNSDTISSPRVVRPKPVVARSANPPQQSFSNASSQAERPDSGQSGHETQDALNTERHIPSRSSNYAPMPDSPNRLTSRPSFDRPSAPQPSSLPQVSPLIQASLNARSEMKKVSRQKLRPKTFTVLSSSSGQVPRHKPRLLTGQEAPPLPEAQSDDKRRAHSINKMSSFLAHEARQFGGDQHDASHLQYAGDGQTIAPTPSYIGHSHTILPAWLREQQEEGNVSYATAGDISEASVFEKLDERMHESLNGSEHAAASINRNTPFFPPHERDLDRVAEAHLHGGGPEQYRELNARTSAASDSGHSRGKLTSSRSKMLLNQGKALTGLPRRRVDPSWGTLFESGTYAGFKSTPSTRDLRLLTPGKELALKRSSQLTMPPSQEFQPKLAPVSDLAGPLPSAQDGGTEMVPTASEPIERPASHDAPTPRSSEVTASALARSEMLWTPKMQLHARPSELQRFVLRGDATQPQLPQGDTSRSHHVHGLSHDRKLSGSYGTEFKSWSRPVPIIPETPTNEIPDPVEAGHGIAEVPSMEEGKGGETPSSARSPSMPFATPTTEAQTLPKNGSSRSDASATDTRGDESDTASDQNTQTLQTALSSGESPTTPPPTIASTDAPIP</sequence>
<evidence type="ECO:0000313" key="2">
    <source>
        <dbReference type="EMBL" id="WFD42958.1"/>
    </source>
</evidence>
<organism evidence="2 3">
    <name type="scientific">Malassezia psittaci</name>
    <dbReference type="NCBI Taxonomy" id="1821823"/>
    <lineage>
        <taxon>Eukaryota</taxon>
        <taxon>Fungi</taxon>
        <taxon>Dikarya</taxon>
        <taxon>Basidiomycota</taxon>
        <taxon>Ustilaginomycotina</taxon>
        <taxon>Malasseziomycetes</taxon>
        <taxon>Malasseziales</taxon>
        <taxon>Malasseziaceae</taxon>
        <taxon>Malassezia</taxon>
    </lineage>
</organism>
<feature type="compositionally biased region" description="Low complexity" evidence="1">
    <location>
        <begin position="802"/>
        <end position="817"/>
    </location>
</feature>
<feature type="region of interest" description="Disordered" evidence="1">
    <location>
        <begin position="669"/>
        <end position="726"/>
    </location>
</feature>
<accession>A0AAF0JDS5</accession>
<feature type="region of interest" description="Disordered" evidence="1">
    <location>
        <begin position="22"/>
        <end position="122"/>
    </location>
</feature>
<feature type="region of interest" description="Disordered" evidence="1">
    <location>
        <begin position="219"/>
        <end position="279"/>
    </location>
</feature>
<name>A0AAF0JDS5_9BASI</name>
<feature type="compositionally biased region" description="Polar residues" evidence="1">
    <location>
        <begin position="851"/>
        <end position="873"/>
    </location>
</feature>
<reference evidence="2" key="1">
    <citation type="submission" date="2023-02" db="EMBL/GenBank/DDBJ databases">
        <title>Mating type loci evolution in Malassezia.</title>
        <authorList>
            <person name="Coelho M.A."/>
        </authorList>
    </citation>
    <scope>NUCLEOTIDE SEQUENCE</scope>
    <source>
        <strain evidence="2">CBS 14136</strain>
    </source>
</reference>
<evidence type="ECO:0000313" key="3">
    <source>
        <dbReference type="Proteomes" id="UP001214628"/>
    </source>
</evidence>
<feature type="compositionally biased region" description="Polar residues" evidence="1">
    <location>
        <begin position="764"/>
        <end position="773"/>
    </location>
</feature>
<feature type="compositionally biased region" description="Polar residues" evidence="1">
    <location>
        <begin position="53"/>
        <end position="78"/>
    </location>
</feature>
<feature type="region of interest" description="Disordered" evidence="1">
    <location>
        <begin position="593"/>
        <end position="635"/>
    </location>
</feature>